<evidence type="ECO:0000313" key="2">
    <source>
        <dbReference type="EMBL" id="SDB92049.1"/>
    </source>
</evidence>
<gene>
    <name evidence="2" type="ORF">SAMN05421548_102183</name>
</gene>
<name>A0A1G6HCP1_9BURK</name>
<feature type="domain" description="Serine aminopeptidase S33" evidence="1">
    <location>
        <begin position="122"/>
        <end position="337"/>
    </location>
</feature>
<sequence length="490" mass="54323">MATFMTRAWALRWIKRLFLFLLLAFVCIAAVRLYDAQRKAPLSLWHTYVPEEMHAHEIDHATWEEYVAHEDRLFDSVRKNVTDKLPPDERVPANRYFSGSPIYPGHFRTDWNRSYTLRPEGAPRGVAVMLHGLTDSPYSLRHIAQRYQRDGFAVVAIRLPGHGTVPSGLTDVTAEDWEAATRLAVREARRLVPAPAPLHIVGFSNGGALALQYALEALENPGLPKADHLILLSPMIGITRFARFAGLAALPSILPAFEKAAWLDIVPEFNPFKYNSFPVNGARQSWRVTRKIQQEVADAARNGRIAALPPTLTFQSVLDFTVSTSAIVSSLYAQLPANGSELVLFDINRTAQWSPLLRASMRDALRRIAPAPPLRYRLTVLTNASATSPQVVEQTTAPNGTAVKVEPTGLDYPLDIYSLSHVALPFPVTDSLYGRTPDPDDDLGIHLGAQSIRGETGALIVGAGLLTRLSWNPFYPYVVERIDYLASHAP</sequence>
<dbReference type="GO" id="GO:0016787">
    <property type="term" value="F:hydrolase activity"/>
    <property type="evidence" value="ECO:0007669"/>
    <property type="project" value="UniProtKB-KW"/>
</dbReference>
<keyword evidence="2" id="KW-0378">Hydrolase</keyword>
<proteinExistence type="predicted"/>
<dbReference type="STRING" id="416944.SAMN05421548_102183"/>
<dbReference type="InterPro" id="IPR022742">
    <property type="entry name" value="Hydrolase_4"/>
</dbReference>
<reference evidence="3" key="1">
    <citation type="submission" date="2016-09" db="EMBL/GenBank/DDBJ databases">
        <authorList>
            <person name="Varghese N."/>
            <person name="Submissions S."/>
        </authorList>
    </citation>
    <scope>NUCLEOTIDE SEQUENCE [LARGE SCALE GENOMIC DNA]</scope>
    <source>
        <strain evidence="3">TNe-862</strain>
    </source>
</reference>
<dbReference type="SUPFAM" id="SSF53474">
    <property type="entry name" value="alpha/beta-Hydrolases"/>
    <property type="match status" value="1"/>
</dbReference>
<dbReference type="Gene3D" id="3.40.50.1820">
    <property type="entry name" value="alpha/beta hydrolase"/>
    <property type="match status" value="1"/>
</dbReference>
<dbReference type="PANTHER" id="PTHR11614">
    <property type="entry name" value="PHOSPHOLIPASE-RELATED"/>
    <property type="match status" value="1"/>
</dbReference>
<dbReference type="InterPro" id="IPR029058">
    <property type="entry name" value="AB_hydrolase_fold"/>
</dbReference>
<organism evidence="2 3">
    <name type="scientific">Paraburkholderia lycopersici</name>
    <dbReference type="NCBI Taxonomy" id="416944"/>
    <lineage>
        <taxon>Bacteria</taxon>
        <taxon>Pseudomonadati</taxon>
        <taxon>Pseudomonadota</taxon>
        <taxon>Betaproteobacteria</taxon>
        <taxon>Burkholderiales</taxon>
        <taxon>Burkholderiaceae</taxon>
        <taxon>Paraburkholderia</taxon>
    </lineage>
</organism>
<evidence type="ECO:0000259" key="1">
    <source>
        <dbReference type="Pfam" id="PF12146"/>
    </source>
</evidence>
<dbReference type="AlphaFoldDB" id="A0A1G6HCP1"/>
<accession>A0A1G6HCP1</accession>
<protein>
    <submittedName>
        <fullName evidence="2">Lysophospholipase, alpha-beta hydrolase superfamily</fullName>
    </submittedName>
</protein>
<dbReference type="Pfam" id="PF12146">
    <property type="entry name" value="Hydrolase_4"/>
    <property type="match status" value="1"/>
</dbReference>
<keyword evidence="3" id="KW-1185">Reference proteome</keyword>
<dbReference type="InterPro" id="IPR051044">
    <property type="entry name" value="MAG_DAG_Lipase"/>
</dbReference>
<evidence type="ECO:0000313" key="3">
    <source>
        <dbReference type="Proteomes" id="UP000198908"/>
    </source>
</evidence>
<dbReference type="Proteomes" id="UP000198908">
    <property type="component" value="Unassembled WGS sequence"/>
</dbReference>
<dbReference type="EMBL" id="FMYQ01000002">
    <property type="protein sequence ID" value="SDB92049.1"/>
    <property type="molecule type" value="Genomic_DNA"/>
</dbReference>